<organism evidence="2 3">
    <name type="scientific">Pocillopora meandrina</name>
    <dbReference type="NCBI Taxonomy" id="46732"/>
    <lineage>
        <taxon>Eukaryota</taxon>
        <taxon>Metazoa</taxon>
        <taxon>Cnidaria</taxon>
        <taxon>Anthozoa</taxon>
        <taxon>Hexacorallia</taxon>
        <taxon>Scleractinia</taxon>
        <taxon>Astrocoeniina</taxon>
        <taxon>Pocilloporidae</taxon>
        <taxon>Pocillopora</taxon>
    </lineage>
</organism>
<feature type="region of interest" description="Disordered" evidence="1">
    <location>
        <begin position="117"/>
        <end position="143"/>
    </location>
</feature>
<protein>
    <submittedName>
        <fullName evidence="2">Uncharacterized protein</fullName>
    </submittedName>
</protein>
<keyword evidence="3" id="KW-1185">Reference proteome</keyword>
<evidence type="ECO:0000313" key="2">
    <source>
        <dbReference type="EMBL" id="CAH3155820.1"/>
    </source>
</evidence>
<evidence type="ECO:0000313" key="3">
    <source>
        <dbReference type="Proteomes" id="UP001159428"/>
    </source>
</evidence>
<dbReference type="Proteomes" id="UP001159428">
    <property type="component" value="Unassembled WGS sequence"/>
</dbReference>
<comment type="caution">
    <text evidence="2">The sequence shown here is derived from an EMBL/GenBank/DDBJ whole genome shotgun (WGS) entry which is preliminary data.</text>
</comment>
<reference evidence="2 3" key="1">
    <citation type="submission" date="2022-05" db="EMBL/GenBank/DDBJ databases">
        <authorList>
            <consortium name="Genoscope - CEA"/>
            <person name="William W."/>
        </authorList>
    </citation>
    <scope>NUCLEOTIDE SEQUENCE [LARGE SCALE GENOMIC DNA]</scope>
</reference>
<dbReference type="EMBL" id="CALNXJ010000059">
    <property type="protein sequence ID" value="CAH3155820.1"/>
    <property type="molecule type" value="Genomic_DNA"/>
</dbReference>
<proteinExistence type="predicted"/>
<evidence type="ECO:0000256" key="1">
    <source>
        <dbReference type="SAM" id="MobiDB-lite"/>
    </source>
</evidence>
<name>A0AAU9XRF7_9CNID</name>
<dbReference type="AlphaFoldDB" id="A0AAU9XRF7"/>
<gene>
    <name evidence="2" type="ORF">PMEA_00028324</name>
</gene>
<sequence length="143" mass="16060">MENEAYGLTDSFVARLTTDPTLRLELLSRNQNGFRHDQDSGMGAEIAMSNNTATDTFLDGSPSAKVFPTNSQASTFLVLSALNIRPWNVESLESTNNSPLALEQGVARAMVQINRGRREREQRELEREQLQTNQDRESQEAEE</sequence>
<accession>A0AAU9XRF7</accession>